<protein>
    <submittedName>
        <fullName evidence="1">Uncharacterized protein</fullName>
    </submittedName>
</protein>
<dbReference type="RefSeq" id="WP_194031562.1">
    <property type="nucleotide sequence ID" value="NZ_JADEWZ010000048.1"/>
</dbReference>
<evidence type="ECO:0000313" key="1">
    <source>
        <dbReference type="EMBL" id="MBE9118478.1"/>
    </source>
</evidence>
<dbReference type="AlphaFoldDB" id="A0A8J7DZX3"/>
<gene>
    <name evidence="1" type="ORF">IQ249_21540</name>
</gene>
<name>A0A8J7DZX3_9CYAN</name>
<reference evidence="1" key="1">
    <citation type="submission" date="2020-10" db="EMBL/GenBank/DDBJ databases">
        <authorList>
            <person name="Castelo-Branco R."/>
            <person name="Eusebio N."/>
            <person name="Adriana R."/>
            <person name="Vieira A."/>
            <person name="Brugerolle De Fraissinette N."/>
            <person name="Rezende De Castro R."/>
            <person name="Schneider M.P."/>
            <person name="Vasconcelos V."/>
            <person name="Leao P.N."/>
        </authorList>
    </citation>
    <scope>NUCLEOTIDE SEQUENCE</scope>
    <source>
        <strain evidence="1">LEGE 07157</strain>
    </source>
</reference>
<sequence>MVVLIGSWVVRVPGEEVLLRDRLFLLCRDCFKIRDRAPIKLELNVLSRLRSR</sequence>
<organism evidence="1 2">
    <name type="scientific">Lusitaniella coriacea LEGE 07157</name>
    <dbReference type="NCBI Taxonomy" id="945747"/>
    <lineage>
        <taxon>Bacteria</taxon>
        <taxon>Bacillati</taxon>
        <taxon>Cyanobacteriota</taxon>
        <taxon>Cyanophyceae</taxon>
        <taxon>Spirulinales</taxon>
        <taxon>Lusitaniellaceae</taxon>
        <taxon>Lusitaniella</taxon>
    </lineage>
</organism>
<accession>A0A8J7DZX3</accession>
<dbReference type="EMBL" id="JADEWZ010000048">
    <property type="protein sequence ID" value="MBE9118478.1"/>
    <property type="molecule type" value="Genomic_DNA"/>
</dbReference>
<comment type="caution">
    <text evidence="1">The sequence shown here is derived from an EMBL/GenBank/DDBJ whole genome shotgun (WGS) entry which is preliminary data.</text>
</comment>
<proteinExistence type="predicted"/>
<keyword evidence="2" id="KW-1185">Reference proteome</keyword>
<dbReference type="Proteomes" id="UP000654482">
    <property type="component" value="Unassembled WGS sequence"/>
</dbReference>
<evidence type="ECO:0000313" key="2">
    <source>
        <dbReference type="Proteomes" id="UP000654482"/>
    </source>
</evidence>